<keyword evidence="1" id="KW-1277">Toxin-antitoxin system</keyword>
<keyword evidence="6" id="KW-1185">Reference proteome</keyword>
<dbReference type="Pfam" id="PF01934">
    <property type="entry name" value="HepT-like"/>
    <property type="match status" value="1"/>
</dbReference>
<evidence type="ECO:0008006" key="7">
    <source>
        <dbReference type="Google" id="ProtNLM"/>
    </source>
</evidence>
<dbReference type="PANTHER" id="PTHR33397:SF5">
    <property type="entry name" value="RNASE YUTE-RELATED"/>
    <property type="match status" value="1"/>
</dbReference>
<evidence type="ECO:0000256" key="2">
    <source>
        <dbReference type="ARBA" id="ARBA00022722"/>
    </source>
</evidence>
<reference evidence="6" key="1">
    <citation type="journal article" date="2019" name="Int. J. Syst. Evol. Microbiol.">
        <title>The Global Catalogue of Microorganisms (GCM) 10K type strain sequencing project: providing services to taxonomists for standard genome sequencing and annotation.</title>
        <authorList>
            <consortium name="The Broad Institute Genomics Platform"/>
            <consortium name="The Broad Institute Genome Sequencing Center for Infectious Disease"/>
            <person name="Wu L."/>
            <person name="Ma J."/>
        </authorList>
    </citation>
    <scope>NUCLEOTIDE SEQUENCE [LARGE SCALE GENOMIC DNA]</scope>
    <source>
        <strain evidence="6">JCM 13023</strain>
    </source>
</reference>
<protein>
    <recommendedName>
        <fullName evidence="7">DUF86 domain-containing protein</fullName>
    </recommendedName>
</protein>
<sequence length="105" mass="11457">MVSAAVERLLCRLVDLANDTNTHVGAAVVGRGPGDYRESFDLAHEAGAITRELADNLKPSVGLRNTIVHEYVSIDYDIVAAAVPMALESYTEYRRQVAAFALEQH</sequence>
<dbReference type="InterPro" id="IPR052379">
    <property type="entry name" value="Type_VII_TA_RNase"/>
</dbReference>
<evidence type="ECO:0000313" key="6">
    <source>
        <dbReference type="Proteomes" id="UP001500653"/>
    </source>
</evidence>
<name>A0ABP4GYR5_9PSEU</name>
<organism evidence="5 6">
    <name type="scientific">Prauserella halophila</name>
    <dbReference type="NCBI Taxonomy" id="185641"/>
    <lineage>
        <taxon>Bacteria</taxon>
        <taxon>Bacillati</taxon>
        <taxon>Actinomycetota</taxon>
        <taxon>Actinomycetes</taxon>
        <taxon>Pseudonocardiales</taxon>
        <taxon>Pseudonocardiaceae</taxon>
        <taxon>Prauserella</taxon>
    </lineage>
</organism>
<keyword evidence="2" id="KW-0540">Nuclease</keyword>
<dbReference type="Proteomes" id="UP001500653">
    <property type="component" value="Unassembled WGS sequence"/>
</dbReference>
<comment type="similarity">
    <text evidence="4">Belongs to the HepT RNase toxin family.</text>
</comment>
<dbReference type="InterPro" id="IPR037038">
    <property type="entry name" value="HepT-like_sf"/>
</dbReference>
<evidence type="ECO:0000313" key="5">
    <source>
        <dbReference type="EMBL" id="GAA1241151.1"/>
    </source>
</evidence>
<dbReference type="PANTHER" id="PTHR33397">
    <property type="entry name" value="UPF0331 PROTEIN YUTE"/>
    <property type="match status" value="1"/>
</dbReference>
<dbReference type="InterPro" id="IPR008201">
    <property type="entry name" value="HepT-like"/>
</dbReference>
<accession>A0ABP4GYR5</accession>
<dbReference type="NCBIfam" id="NF047751">
    <property type="entry name" value="HepT_toxin"/>
    <property type="match status" value="1"/>
</dbReference>
<dbReference type="Gene3D" id="1.20.120.580">
    <property type="entry name" value="bsu32300-like"/>
    <property type="match status" value="1"/>
</dbReference>
<dbReference type="EMBL" id="BAAALN010000006">
    <property type="protein sequence ID" value="GAA1241151.1"/>
    <property type="molecule type" value="Genomic_DNA"/>
</dbReference>
<comment type="caution">
    <text evidence="5">The sequence shown here is derived from an EMBL/GenBank/DDBJ whole genome shotgun (WGS) entry which is preliminary data.</text>
</comment>
<proteinExistence type="inferred from homology"/>
<evidence type="ECO:0000256" key="4">
    <source>
        <dbReference type="ARBA" id="ARBA00024207"/>
    </source>
</evidence>
<gene>
    <name evidence="5" type="ORF">GCM10009676_27670</name>
</gene>
<evidence type="ECO:0000256" key="3">
    <source>
        <dbReference type="ARBA" id="ARBA00022801"/>
    </source>
</evidence>
<keyword evidence="3" id="KW-0378">Hydrolase</keyword>
<evidence type="ECO:0000256" key="1">
    <source>
        <dbReference type="ARBA" id="ARBA00022649"/>
    </source>
</evidence>